<reference evidence="1 2" key="1">
    <citation type="journal article" date="2013" name="Genome Announc.">
        <title>Multiple genome sequences of Helicobacter pylori strains of diverse disease and antibiotic resistance backgrounds from Malaysia.</title>
        <authorList>
            <person name="Rehvathy V."/>
            <person name="Tan M.H."/>
            <person name="Gunaletchumy S.P."/>
            <person name="Teh X."/>
            <person name="Wang S."/>
            <person name="Baybayan P."/>
            <person name="Singh S."/>
            <person name="Ashby M."/>
            <person name="Kaakoush N.O."/>
            <person name="Mitchell H.M."/>
            <person name="Croft L.J."/>
            <person name="Goh K.L."/>
            <person name="Loke M.F."/>
            <person name="Vadivelu J."/>
        </authorList>
    </citation>
    <scope>NUCLEOTIDE SEQUENCE [LARGE SCALE GENOMIC DNA]</scope>
    <source>
        <strain evidence="1 2">UM038</strain>
    </source>
</reference>
<dbReference type="EMBL" id="AUSL01000015">
    <property type="protein sequence ID" value="EPZ69091.1"/>
    <property type="molecule type" value="Genomic_DNA"/>
</dbReference>
<protein>
    <submittedName>
        <fullName evidence="1">Uncharacterized protein</fullName>
    </submittedName>
</protein>
<proteinExistence type="predicted"/>
<comment type="caution">
    <text evidence="1">The sequence shown here is derived from an EMBL/GenBank/DDBJ whole genome shotgun (WGS) entry which is preliminary data.</text>
</comment>
<organism evidence="1 2">
    <name type="scientific">Helicobacter pylori UM038</name>
    <dbReference type="NCBI Taxonomy" id="1352343"/>
    <lineage>
        <taxon>Bacteria</taxon>
        <taxon>Pseudomonadati</taxon>
        <taxon>Campylobacterota</taxon>
        <taxon>Epsilonproteobacteria</taxon>
        <taxon>Campylobacterales</taxon>
        <taxon>Helicobacteraceae</taxon>
        <taxon>Helicobacter</taxon>
    </lineage>
</organism>
<name>A0AAV3JR32_HELPX</name>
<evidence type="ECO:0000313" key="1">
    <source>
        <dbReference type="EMBL" id="EPZ69091.1"/>
    </source>
</evidence>
<evidence type="ECO:0000313" key="2">
    <source>
        <dbReference type="Proteomes" id="UP000015451"/>
    </source>
</evidence>
<accession>A0AAV3JR32</accession>
<dbReference type="AlphaFoldDB" id="A0AAV3JR32"/>
<sequence>MIKKLKKMYFFKKRYSLGICENFYNWWLFLNNFF</sequence>
<dbReference type="Proteomes" id="UP000015451">
    <property type="component" value="Unassembled WGS sequence"/>
</dbReference>
<gene>
    <name evidence="1" type="ORF">N199_06705</name>
</gene>